<dbReference type="InterPro" id="IPR001245">
    <property type="entry name" value="Ser-Thr/Tyr_kinase_cat_dom"/>
</dbReference>
<evidence type="ECO:0000313" key="20">
    <source>
        <dbReference type="EMBL" id="CAL1413454.1"/>
    </source>
</evidence>
<dbReference type="InterPro" id="IPR051809">
    <property type="entry name" value="Plant_receptor-like_S/T_kinase"/>
</dbReference>
<keyword evidence="9" id="KW-0677">Repeat</keyword>
<dbReference type="PANTHER" id="PTHR27008">
    <property type="entry name" value="OS04G0122200 PROTEIN"/>
    <property type="match status" value="1"/>
</dbReference>
<keyword evidence="6" id="KW-0808">Transferase</keyword>
<evidence type="ECO:0000259" key="19">
    <source>
        <dbReference type="PROSITE" id="PS50011"/>
    </source>
</evidence>
<organism evidence="20 21">
    <name type="scientific">Linum trigynum</name>
    <dbReference type="NCBI Taxonomy" id="586398"/>
    <lineage>
        <taxon>Eukaryota</taxon>
        <taxon>Viridiplantae</taxon>
        <taxon>Streptophyta</taxon>
        <taxon>Embryophyta</taxon>
        <taxon>Tracheophyta</taxon>
        <taxon>Spermatophyta</taxon>
        <taxon>Magnoliopsida</taxon>
        <taxon>eudicotyledons</taxon>
        <taxon>Gunneridae</taxon>
        <taxon>Pentapetalae</taxon>
        <taxon>rosids</taxon>
        <taxon>fabids</taxon>
        <taxon>Malpighiales</taxon>
        <taxon>Linaceae</taxon>
        <taxon>Linum</taxon>
    </lineage>
</organism>
<evidence type="ECO:0000256" key="11">
    <source>
        <dbReference type="ARBA" id="ARBA00022777"/>
    </source>
</evidence>
<keyword evidence="21" id="KW-1185">Reference proteome</keyword>
<evidence type="ECO:0000256" key="17">
    <source>
        <dbReference type="SAM" id="Phobius"/>
    </source>
</evidence>
<dbReference type="Pfam" id="PF08263">
    <property type="entry name" value="LRRNT_2"/>
    <property type="match status" value="1"/>
</dbReference>
<gene>
    <name evidence="20" type="ORF">LTRI10_LOCUS52687</name>
</gene>
<keyword evidence="12 16" id="KW-0067">ATP-binding</keyword>
<feature type="signal peptide" evidence="18">
    <location>
        <begin position="1"/>
        <end position="31"/>
    </location>
</feature>
<keyword evidence="8 18" id="KW-0732">Signal</keyword>
<evidence type="ECO:0000256" key="7">
    <source>
        <dbReference type="ARBA" id="ARBA00022692"/>
    </source>
</evidence>
<dbReference type="PANTHER" id="PTHR27008:SF592">
    <property type="entry name" value="LEUCINE-RICH REPEAT RECEPTOR-LIKE PROTEIN KINASE FAMILY PROTEIN-RELATED"/>
    <property type="match status" value="1"/>
</dbReference>
<evidence type="ECO:0000256" key="13">
    <source>
        <dbReference type="ARBA" id="ARBA00022989"/>
    </source>
</evidence>
<comment type="subcellular location">
    <subcellularLocation>
        <location evidence="1">Cell membrane</location>
        <topology evidence="1">Single-pass membrane protein</topology>
    </subcellularLocation>
</comment>
<keyword evidence="11" id="KW-0418">Kinase</keyword>
<dbReference type="SUPFAM" id="SSF56112">
    <property type="entry name" value="Protein kinase-like (PK-like)"/>
    <property type="match status" value="1"/>
</dbReference>
<dbReference type="Gene3D" id="1.10.510.10">
    <property type="entry name" value="Transferase(Phosphotransferase) domain 1"/>
    <property type="match status" value="1"/>
</dbReference>
<evidence type="ECO:0000256" key="5">
    <source>
        <dbReference type="ARBA" id="ARBA00022614"/>
    </source>
</evidence>
<keyword evidence="10 16" id="KW-0547">Nucleotide-binding</keyword>
<protein>
    <recommendedName>
        <fullName evidence="2">non-specific serine/threonine protein kinase</fullName>
        <ecNumber evidence="2">2.7.11.1</ecNumber>
    </recommendedName>
</protein>
<dbReference type="InterPro" id="IPR032675">
    <property type="entry name" value="LRR_dom_sf"/>
</dbReference>
<keyword evidence="13 17" id="KW-1133">Transmembrane helix</keyword>
<evidence type="ECO:0000256" key="14">
    <source>
        <dbReference type="ARBA" id="ARBA00023136"/>
    </source>
</evidence>
<dbReference type="SMART" id="SM00369">
    <property type="entry name" value="LRR_TYP"/>
    <property type="match status" value="5"/>
</dbReference>
<dbReference type="EMBL" id="OZ034822">
    <property type="protein sequence ID" value="CAL1413454.1"/>
    <property type="molecule type" value="Genomic_DNA"/>
</dbReference>
<dbReference type="AlphaFoldDB" id="A0AAV2GTJ1"/>
<evidence type="ECO:0000313" key="21">
    <source>
        <dbReference type="Proteomes" id="UP001497516"/>
    </source>
</evidence>
<keyword evidence="14 17" id="KW-0472">Membrane</keyword>
<dbReference type="PROSITE" id="PS00107">
    <property type="entry name" value="PROTEIN_KINASE_ATP"/>
    <property type="match status" value="1"/>
</dbReference>
<dbReference type="Proteomes" id="UP001497516">
    <property type="component" value="Chromosome 9"/>
</dbReference>
<evidence type="ECO:0000256" key="3">
    <source>
        <dbReference type="ARBA" id="ARBA00022475"/>
    </source>
</evidence>
<evidence type="ECO:0000256" key="8">
    <source>
        <dbReference type="ARBA" id="ARBA00022729"/>
    </source>
</evidence>
<evidence type="ECO:0000256" key="15">
    <source>
        <dbReference type="ARBA" id="ARBA00023180"/>
    </source>
</evidence>
<evidence type="ECO:0000256" key="16">
    <source>
        <dbReference type="PROSITE-ProRule" id="PRU10141"/>
    </source>
</evidence>
<feature type="domain" description="Protein kinase" evidence="19">
    <location>
        <begin position="711"/>
        <end position="842"/>
    </location>
</feature>
<dbReference type="InterPro" id="IPR003591">
    <property type="entry name" value="Leu-rich_rpt_typical-subtyp"/>
</dbReference>
<dbReference type="GO" id="GO:0005886">
    <property type="term" value="C:plasma membrane"/>
    <property type="evidence" value="ECO:0007669"/>
    <property type="project" value="UniProtKB-SubCell"/>
</dbReference>
<keyword evidence="15" id="KW-0325">Glycoprotein</keyword>
<dbReference type="Pfam" id="PF13855">
    <property type="entry name" value="LRR_8"/>
    <property type="match status" value="2"/>
</dbReference>
<evidence type="ECO:0000256" key="12">
    <source>
        <dbReference type="ARBA" id="ARBA00022840"/>
    </source>
</evidence>
<dbReference type="InterPro" id="IPR017441">
    <property type="entry name" value="Protein_kinase_ATP_BS"/>
</dbReference>
<dbReference type="InterPro" id="IPR013210">
    <property type="entry name" value="LRR_N_plant-typ"/>
</dbReference>
<feature type="binding site" evidence="16">
    <location>
        <position position="740"/>
    </location>
    <ligand>
        <name>ATP</name>
        <dbReference type="ChEBI" id="CHEBI:30616"/>
    </ligand>
</feature>
<evidence type="ECO:0000256" key="4">
    <source>
        <dbReference type="ARBA" id="ARBA00022527"/>
    </source>
</evidence>
<evidence type="ECO:0000256" key="6">
    <source>
        <dbReference type="ARBA" id="ARBA00022679"/>
    </source>
</evidence>
<evidence type="ECO:0000256" key="2">
    <source>
        <dbReference type="ARBA" id="ARBA00012513"/>
    </source>
</evidence>
<feature type="transmembrane region" description="Helical" evidence="17">
    <location>
        <begin position="654"/>
        <end position="675"/>
    </location>
</feature>
<reference evidence="20 21" key="1">
    <citation type="submission" date="2024-04" db="EMBL/GenBank/DDBJ databases">
        <authorList>
            <person name="Fracassetti M."/>
        </authorList>
    </citation>
    <scope>NUCLEOTIDE SEQUENCE [LARGE SCALE GENOMIC DNA]</scope>
</reference>
<dbReference type="Pfam" id="PF00560">
    <property type="entry name" value="LRR_1"/>
    <property type="match status" value="4"/>
</dbReference>
<keyword evidence="7 17" id="KW-0812">Transmembrane</keyword>
<evidence type="ECO:0000256" key="9">
    <source>
        <dbReference type="ARBA" id="ARBA00022737"/>
    </source>
</evidence>
<dbReference type="InterPro" id="IPR000719">
    <property type="entry name" value="Prot_kinase_dom"/>
</dbReference>
<sequence>MRNTAKFLLKLVFLLTLALPWLNHHLHKANASSNDTDRIALLKFREAMAMDPYGVFESWNRSIHVCNWLGVTCSRRHQRVTSLFLTGRKLVGHLSPYIGNLSFLVSINLENNSLSGEIPATIGNLFRLQELNFANNTITGGIPRSLTNCTQLRALNLSTNNIAGKIPVDIDSLMQLEVFRINSNNITGEIPASMGNLSFLNYFAARFNNLEGNIPCELGRSNRLSIVGLTYNLLSGILPPSFLNLSAITIMTISYNRLYGSLPGSFGSTLPNLQVFANSGNNFSGPIPSSLSNASQLYAVSFSYNNFVGSVPNLARSQALWALDVQGNNLGNNSANDLEFLTPLANCSNLVKLYVQKNNFGGSFPESAANLSAKLNQFYAGDNHITGLIPQGLENLVSLSALDLSNNLFTGEIPSNLGMFPNLQILYLGRNELSGTIPSSIGNLTQLFELNISYNNLTGTIPSSITSITRLNSFDASQNRLSGNIAPEILRMSSLSKILDLSGNLLSGPLHSDVGQLRGLGTIRISDNNLTGEIPRAIGDCRSLEFLYLQGNSFQGNIPPTLASLKGLQRLDLSRNNLTGGIPPSLQAIPFLQYFNISFNPLEGEVPTQGVFANASAVSFSASNKLCGGIPEFHLPNCSKAKTNKGKISYKLKLTVIIVCVLAVLLSASGILILYMMRRSKSKNKPTTVSDTLKHLLKVSYQDLYKATEGFSSENLVGSGSFGFVYKGILDELGRKIAVKVLNLQQKGVSKSLLAECNVLRNVQHRNLVSVLTYCSSLDYKGHEFKALVFEFMPNGSLERWLHKNVDNNSGSHQYHVATSLSLSQRLNIAIDVAQLYIISMI</sequence>
<dbReference type="InterPro" id="IPR001611">
    <property type="entry name" value="Leu-rich_rpt"/>
</dbReference>
<proteinExistence type="predicted"/>
<evidence type="ECO:0000256" key="1">
    <source>
        <dbReference type="ARBA" id="ARBA00004162"/>
    </source>
</evidence>
<feature type="chain" id="PRO_5043561895" description="non-specific serine/threonine protein kinase" evidence="18">
    <location>
        <begin position="32"/>
        <end position="842"/>
    </location>
</feature>
<accession>A0AAV2GTJ1</accession>
<dbReference type="Gene3D" id="3.80.10.10">
    <property type="entry name" value="Ribonuclease Inhibitor"/>
    <property type="match status" value="2"/>
</dbReference>
<evidence type="ECO:0000256" key="10">
    <source>
        <dbReference type="ARBA" id="ARBA00022741"/>
    </source>
</evidence>
<dbReference type="EC" id="2.7.11.1" evidence="2"/>
<dbReference type="SUPFAM" id="SSF52058">
    <property type="entry name" value="L domain-like"/>
    <property type="match status" value="2"/>
</dbReference>
<dbReference type="PROSITE" id="PS50011">
    <property type="entry name" value="PROTEIN_KINASE_DOM"/>
    <property type="match status" value="1"/>
</dbReference>
<keyword evidence="5" id="KW-0433">Leucine-rich repeat</keyword>
<dbReference type="InterPro" id="IPR011009">
    <property type="entry name" value="Kinase-like_dom_sf"/>
</dbReference>
<evidence type="ECO:0000256" key="18">
    <source>
        <dbReference type="SAM" id="SignalP"/>
    </source>
</evidence>
<dbReference type="GO" id="GO:0005524">
    <property type="term" value="F:ATP binding"/>
    <property type="evidence" value="ECO:0007669"/>
    <property type="project" value="UniProtKB-UniRule"/>
</dbReference>
<dbReference type="FunFam" id="3.80.10.10:FF:000095">
    <property type="entry name" value="LRR receptor-like serine/threonine-protein kinase GSO1"/>
    <property type="match status" value="1"/>
</dbReference>
<dbReference type="FunFam" id="3.30.200.20:FF:000432">
    <property type="entry name" value="LRR receptor-like serine/threonine-protein kinase EFR"/>
    <property type="match status" value="1"/>
</dbReference>
<keyword evidence="3" id="KW-1003">Cell membrane</keyword>
<dbReference type="Pfam" id="PF07714">
    <property type="entry name" value="PK_Tyr_Ser-Thr"/>
    <property type="match status" value="1"/>
</dbReference>
<dbReference type="GO" id="GO:0004674">
    <property type="term" value="F:protein serine/threonine kinase activity"/>
    <property type="evidence" value="ECO:0007669"/>
    <property type="project" value="UniProtKB-KW"/>
</dbReference>
<dbReference type="FunFam" id="3.80.10.10:FF:000288">
    <property type="entry name" value="LRR receptor-like serine/threonine-protein kinase EFR"/>
    <property type="match status" value="1"/>
</dbReference>
<keyword evidence="4" id="KW-0723">Serine/threonine-protein kinase</keyword>
<name>A0AAV2GTJ1_9ROSI</name>